<protein>
    <recommendedName>
        <fullName evidence="5">BBS1 domain-containing protein</fullName>
    </recommendedName>
</protein>
<gene>
    <name evidence="3" type="ORF">BOKJ2_LOCUS4800</name>
</gene>
<keyword evidence="4" id="KW-1185">Reference proteome</keyword>
<dbReference type="GO" id="GO:0034464">
    <property type="term" value="C:BBSome"/>
    <property type="evidence" value="ECO:0007669"/>
    <property type="project" value="InterPro"/>
</dbReference>
<dbReference type="GO" id="GO:0005119">
    <property type="term" value="F:smoothened binding"/>
    <property type="evidence" value="ECO:0007669"/>
    <property type="project" value="TreeGrafter"/>
</dbReference>
<dbReference type="Pfam" id="PF14779">
    <property type="entry name" value="BBS1"/>
    <property type="match status" value="1"/>
</dbReference>
<dbReference type="InterPro" id="IPR028784">
    <property type="entry name" value="BBS1"/>
</dbReference>
<dbReference type="Proteomes" id="UP000783686">
    <property type="component" value="Unassembled WGS sequence"/>
</dbReference>
<dbReference type="GO" id="GO:0005113">
    <property type="term" value="F:patched binding"/>
    <property type="evidence" value="ECO:0007669"/>
    <property type="project" value="TreeGrafter"/>
</dbReference>
<reference evidence="3" key="1">
    <citation type="submission" date="2020-09" db="EMBL/GenBank/DDBJ databases">
        <authorList>
            <person name="Kikuchi T."/>
        </authorList>
    </citation>
    <scope>NUCLEOTIDE SEQUENCE</scope>
    <source>
        <strain evidence="3">SH1</strain>
    </source>
</reference>
<name>A0A811KCP1_9BILA</name>
<evidence type="ECO:0000313" key="4">
    <source>
        <dbReference type="Proteomes" id="UP000614601"/>
    </source>
</evidence>
<dbReference type="PANTHER" id="PTHR20870">
    <property type="entry name" value="BARDET-BIEDL SYNDROME 1 PROTEIN"/>
    <property type="match status" value="1"/>
</dbReference>
<dbReference type="InterPro" id="IPR032728">
    <property type="entry name" value="BBS1_N"/>
</dbReference>
<proteinExistence type="predicted"/>
<organism evidence="3 4">
    <name type="scientific">Bursaphelenchus okinawaensis</name>
    <dbReference type="NCBI Taxonomy" id="465554"/>
    <lineage>
        <taxon>Eukaryota</taxon>
        <taxon>Metazoa</taxon>
        <taxon>Ecdysozoa</taxon>
        <taxon>Nematoda</taxon>
        <taxon>Chromadorea</taxon>
        <taxon>Rhabditida</taxon>
        <taxon>Tylenchina</taxon>
        <taxon>Tylenchomorpha</taxon>
        <taxon>Aphelenchoidea</taxon>
        <taxon>Aphelenchoididae</taxon>
        <taxon>Bursaphelenchus</taxon>
    </lineage>
</organism>
<dbReference type="Pfam" id="PF23304">
    <property type="entry name" value="GAE_BBS1"/>
    <property type="match status" value="1"/>
</dbReference>
<dbReference type="GO" id="GO:0005813">
    <property type="term" value="C:centrosome"/>
    <property type="evidence" value="ECO:0007669"/>
    <property type="project" value="TreeGrafter"/>
</dbReference>
<dbReference type="InterPro" id="IPR056419">
    <property type="entry name" value="GAE_BBS1"/>
</dbReference>
<dbReference type="Proteomes" id="UP000614601">
    <property type="component" value="Unassembled WGS sequence"/>
</dbReference>
<dbReference type="GO" id="GO:1905515">
    <property type="term" value="P:non-motile cilium assembly"/>
    <property type="evidence" value="ECO:0007669"/>
    <property type="project" value="InterPro"/>
</dbReference>
<accession>A0A811KCP1</accession>
<dbReference type="EMBL" id="CAJFCW020000002">
    <property type="protein sequence ID" value="CAG9098588.1"/>
    <property type="molecule type" value="Genomic_DNA"/>
</dbReference>
<evidence type="ECO:0008006" key="5">
    <source>
        <dbReference type="Google" id="ProtNLM"/>
    </source>
</evidence>
<dbReference type="OrthoDB" id="10259809at2759"/>
<dbReference type="GO" id="GO:0005930">
    <property type="term" value="C:axoneme"/>
    <property type="evidence" value="ECO:0007669"/>
    <property type="project" value="TreeGrafter"/>
</dbReference>
<evidence type="ECO:0000259" key="1">
    <source>
        <dbReference type="Pfam" id="PF14779"/>
    </source>
</evidence>
<dbReference type="GO" id="GO:0061512">
    <property type="term" value="P:protein localization to cilium"/>
    <property type="evidence" value="ECO:0007669"/>
    <property type="project" value="TreeGrafter"/>
</dbReference>
<feature type="domain" description="Bardet-Biedl syndrome 1 N-terminal" evidence="1">
    <location>
        <begin position="19"/>
        <end position="274"/>
    </location>
</feature>
<dbReference type="AlphaFoldDB" id="A0A811KCP1"/>
<sequence>MEEGTSSDYYAHSRSQKRWIRALYEPLAGVITNKDHVAIFDCRADGDYKLTLVNSKQLPAELMLYHGLTPDQKVDLSEPAAAICPFYSGQDKSPCVAIAMGDCIISYRNMKPYYKSKLSPEFLCPSEIMIWEAAKSNKSMTLDTVKDGIKECLKEVGMASLSTLSLQFLAQAQDSGRRSLLQRVRQNREPFSLTNVRLTCLASMKRHEQRPDGVDMLVTAAENGAVYFVETNAFMRLDTVKITQTPDVIRTVGLYDVEFRVFVVCREGDVVILKKSGANATTQSVFLVRSQPISLVYSVNQLVFSTRDHRLMFYSVRGRCLNELQLDDKISDIEAFHYEIRQYKGVLVAIGKQIRLYVEMFLVDVIRTDEPVSWMKFGKLGREEGVLLFGTISGGLYTKIFRRTATLEERALVLGPPVAQSQKLNVPKRTKAFIDQSLKERDNPLRIHKVYQRDLFMLKYNVTKAFASLQSGETGQVPSRDVEPVDVNVELLGFGPVFKIVVNISANKELPEARRVVSFVFDHKEYSIKTNMIILPDVFPVGVRMKFYTFFTCLYPEKQATSEVKVTMFREKWKQPIFSSTINVPISEPDIN</sequence>
<comment type="caution">
    <text evidence="3">The sequence shown here is derived from an EMBL/GenBank/DDBJ whole genome shotgun (WGS) entry which is preliminary data.</text>
</comment>
<feature type="domain" description="Bardet-Biedl syndrome 1 protein GAE" evidence="2">
    <location>
        <begin position="487"/>
        <end position="588"/>
    </location>
</feature>
<evidence type="ECO:0000259" key="2">
    <source>
        <dbReference type="Pfam" id="PF23304"/>
    </source>
</evidence>
<dbReference type="EMBL" id="CAJFDH010000002">
    <property type="protein sequence ID" value="CAD5212999.1"/>
    <property type="molecule type" value="Genomic_DNA"/>
</dbReference>
<evidence type="ECO:0000313" key="3">
    <source>
        <dbReference type="EMBL" id="CAD5212999.1"/>
    </source>
</evidence>
<dbReference type="PANTHER" id="PTHR20870:SF0">
    <property type="entry name" value="BARDET-BIEDL SYNDROME 1 PROTEIN"/>
    <property type="match status" value="1"/>
</dbReference>